<keyword evidence="2" id="KW-0560">Oxidoreductase</keyword>
<dbReference type="SMART" id="SM00903">
    <property type="entry name" value="Flavin_Reduct"/>
    <property type="match status" value="1"/>
</dbReference>
<proteinExistence type="inferred from homology"/>
<dbReference type="GO" id="GO:0042602">
    <property type="term" value="F:riboflavin reductase (NADPH) activity"/>
    <property type="evidence" value="ECO:0007669"/>
    <property type="project" value="TreeGrafter"/>
</dbReference>
<dbReference type="InterPro" id="IPR012349">
    <property type="entry name" value="Split_barrel_FMN-bd"/>
</dbReference>
<dbReference type="AlphaFoldDB" id="A0A1H4QXC4"/>
<gene>
    <name evidence="4" type="ORF">SAMN04490220_1140</name>
</gene>
<dbReference type="Proteomes" id="UP000183407">
    <property type="component" value="Unassembled WGS sequence"/>
</dbReference>
<dbReference type="InterPro" id="IPR050268">
    <property type="entry name" value="NADH-dep_flavin_reductase"/>
</dbReference>
<dbReference type="InterPro" id="IPR002563">
    <property type="entry name" value="Flavin_Rdtase-like_dom"/>
</dbReference>
<name>A0A1H4QXC4_RHOJO</name>
<dbReference type="Gene3D" id="2.30.110.10">
    <property type="entry name" value="Electron Transport, Fmn-binding Protein, Chain A"/>
    <property type="match status" value="1"/>
</dbReference>
<reference evidence="5" key="1">
    <citation type="submission" date="2016-10" db="EMBL/GenBank/DDBJ databases">
        <authorList>
            <person name="Varghese N."/>
        </authorList>
    </citation>
    <scope>NUCLEOTIDE SEQUENCE [LARGE SCALE GENOMIC DNA]</scope>
    <source>
        <strain evidence="5">DSM 44719</strain>
    </source>
</reference>
<dbReference type="GO" id="GO:0010181">
    <property type="term" value="F:FMN binding"/>
    <property type="evidence" value="ECO:0007669"/>
    <property type="project" value="InterPro"/>
</dbReference>
<dbReference type="PANTHER" id="PTHR30466">
    <property type="entry name" value="FLAVIN REDUCTASE"/>
    <property type="match status" value="1"/>
</dbReference>
<protein>
    <submittedName>
        <fullName evidence="4">NADH-FMN oxidoreductase RutF, flavin reductase (DIM6/NTAB) family</fullName>
    </submittedName>
</protein>
<evidence type="ECO:0000313" key="5">
    <source>
        <dbReference type="Proteomes" id="UP000183407"/>
    </source>
</evidence>
<evidence type="ECO:0000259" key="3">
    <source>
        <dbReference type="SMART" id="SM00903"/>
    </source>
</evidence>
<evidence type="ECO:0000256" key="1">
    <source>
        <dbReference type="ARBA" id="ARBA00008898"/>
    </source>
</evidence>
<dbReference type="PANTHER" id="PTHR30466:SF11">
    <property type="entry name" value="FLAVIN-DEPENDENT MONOOXYGENASE, REDUCTASE SUBUNIT HSAB"/>
    <property type="match status" value="1"/>
</dbReference>
<comment type="similarity">
    <text evidence="1">Belongs to the non-flavoprotein flavin reductase family.</text>
</comment>
<dbReference type="SUPFAM" id="SSF50475">
    <property type="entry name" value="FMN-binding split barrel"/>
    <property type="match status" value="1"/>
</dbReference>
<feature type="domain" description="Flavin reductase like" evidence="3">
    <location>
        <begin position="35"/>
        <end position="177"/>
    </location>
</feature>
<sequence length="187" mass="19370">MTTTTVTTMDSCLVAGEKTSPTLQPIHSDQIRGLYSSVPSGVAAVCALIGGQPDGMAASSLVPVSLDPPLVSFCVQNGSRTWSRVRTAARIGVSVLARDQSGACTALAAREGDRFAELDWHAQHGGGVFITGAAAYLDCVVESEVPGGDHRIVLLRVVAGGSTDCAPIIFHNSRFGSISENDPTATE</sequence>
<dbReference type="RefSeq" id="WP_240319642.1">
    <property type="nucleotide sequence ID" value="NZ_FNTL01000004.1"/>
</dbReference>
<organism evidence="4 5">
    <name type="scientific">Rhodococcus jostii</name>
    <dbReference type="NCBI Taxonomy" id="132919"/>
    <lineage>
        <taxon>Bacteria</taxon>
        <taxon>Bacillati</taxon>
        <taxon>Actinomycetota</taxon>
        <taxon>Actinomycetes</taxon>
        <taxon>Mycobacteriales</taxon>
        <taxon>Nocardiaceae</taxon>
        <taxon>Rhodococcus</taxon>
    </lineage>
</organism>
<dbReference type="Pfam" id="PF01613">
    <property type="entry name" value="Flavin_Reduct"/>
    <property type="match status" value="1"/>
</dbReference>
<dbReference type="EMBL" id="FNTL01000004">
    <property type="protein sequence ID" value="SEC24111.1"/>
    <property type="molecule type" value="Genomic_DNA"/>
</dbReference>
<evidence type="ECO:0000256" key="2">
    <source>
        <dbReference type="ARBA" id="ARBA00023002"/>
    </source>
</evidence>
<accession>A0A1H4QXC4</accession>
<evidence type="ECO:0000313" key="4">
    <source>
        <dbReference type="EMBL" id="SEC24111.1"/>
    </source>
</evidence>